<dbReference type="Pfam" id="PF00534">
    <property type="entry name" value="Glycos_transf_1"/>
    <property type="match status" value="1"/>
</dbReference>
<dbReference type="CDD" id="cd03801">
    <property type="entry name" value="GT4_PimA-like"/>
    <property type="match status" value="1"/>
</dbReference>
<dbReference type="PANTHER" id="PTHR47778">
    <property type="entry name" value="BNAA05G14870D PROTEIN"/>
    <property type="match status" value="1"/>
</dbReference>
<dbReference type="PANTHER" id="PTHR47778:SF2">
    <property type="entry name" value="GLYCOSYL TRANSFERASE FAMILY 1 DOMAIN-CONTAINING PROTEIN"/>
    <property type="match status" value="1"/>
</dbReference>
<keyword evidence="1" id="KW-0808">Transferase</keyword>
<organism evidence="4 5">
    <name type="scientific">Hevea brasiliensis</name>
    <name type="common">Para rubber tree</name>
    <name type="synonym">Siphonia brasiliensis</name>
    <dbReference type="NCBI Taxonomy" id="3981"/>
    <lineage>
        <taxon>Eukaryota</taxon>
        <taxon>Viridiplantae</taxon>
        <taxon>Streptophyta</taxon>
        <taxon>Embryophyta</taxon>
        <taxon>Tracheophyta</taxon>
        <taxon>Spermatophyta</taxon>
        <taxon>Magnoliopsida</taxon>
        <taxon>eudicotyledons</taxon>
        <taxon>Gunneridae</taxon>
        <taxon>Pentapetalae</taxon>
        <taxon>rosids</taxon>
        <taxon>fabids</taxon>
        <taxon>Malpighiales</taxon>
        <taxon>Euphorbiaceae</taxon>
        <taxon>Crotonoideae</taxon>
        <taxon>Micrandreae</taxon>
        <taxon>Hevea</taxon>
    </lineage>
</organism>
<dbReference type="Gene3D" id="3.40.50.2000">
    <property type="entry name" value="Glycogen Phosphorylase B"/>
    <property type="match status" value="1"/>
</dbReference>
<evidence type="ECO:0000256" key="1">
    <source>
        <dbReference type="ARBA" id="ARBA00022676"/>
    </source>
</evidence>
<keyword evidence="5" id="KW-1185">Reference proteome</keyword>
<reference evidence="4 5" key="1">
    <citation type="journal article" date="2020" name="Mol. Plant">
        <title>The Chromosome-Based Rubber Tree Genome Provides New Insights into Spurge Genome Evolution and Rubber Biosynthesis.</title>
        <authorList>
            <person name="Liu J."/>
            <person name="Shi C."/>
            <person name="Shi C.C."/>
            <person name="Li W."/>
            <person name="Zhang Q.J."/>
            <person name="Zhang Y."/>
            <person name="Li K."/>
            <person name="Lu H.F."/>
            <person name="Shi C."/>
            <person name="Zhu S.T."/>
            <person name="Xiao Z.Y."/>
            <person name="Nan H."/>
            <person name="Yue Y."/>
            <person name="Zhu X.G."/>
            <person name="Wu Y."/>
            <person name="Hong X.N."/>
            <person name="Fan G.Y."/>
            <person name="Tong Y."/>
            <person name="Zhang D."/>
            <person name="Mao C.L."/>
            <person name="Liu Y.L."/>
            <person name="Hao S.J."/>
            <person name="Liu W.Q."/>
            <person name="Lv M.Q."/>
            <person name="Zhang H.B."/>
            <person name="Liu Y."/>
            <person name="Hu-Tang G.R."/>
            <person name="Wang J.P."/>
            <person name="Wang J.H."/>
            <person name="Sun Y.H."/>
            <person name="Ni S.B."/>
            <person name="Chen W.B."/>
            <person name="Zhang X.C."/>
            <person name="Jiao Y.N."/>
            <person name="Eichler E.E."/>
            <person name="Li G.H."/>
            <person name="Liu X."/>
            <person name="Gao L.Z."/>
        </authorList>
    </citation>
    <scope>NUCLEOTIDE SEQUENCE [LARGE SCALE GENOMIC DNA]</scope>
    <source>
        <strain evidence="5">cv. GT1</strain>
        <tissue evidence="4">Leaf</tissue>
    </source>
</reference>
<evidence type="ECO:0000256" key="2">
    <source>
        <dbReference type="SAM" id="MobiDB-lite"/>
    </source>
</evidence>
<dbReference type="Proteomes" id="UP000467840">
    <property type="component" value="Chromosome 11"/>
</dbReference>
<dbReference type="GO" id="GO:0016757">
    <property type="term" value="F:glycosyltransferase activity"/>
    <property type="evidence" value="ECO:0007669"/>
    <property type="project" value="UniProtKB-KW"/>
</dbReference>
<evidence type="ECO:0000259" key="3">
    <source>
        <dbReference type="Pfam" id="PF00534"/>
    </source>
</evidence>
<accession>A0A6A6NAV8</accession>
<dbReference type="AlphaFoldDB" id="A0A6A6NAV8"/>
<keyword evidence="1" id="KW-0328">Glycosyltransferase</keyword>
<dbReference type="SUPFAM" id="SSF53756">
    <property type="entry name" value="UDP-Glycosyltransferase/glycogen phosphorylase"/>
    <property type="match status" value="1"/>
</dbReference>
<comment type="caution">
    <text evidence="4">The sequence shown here is derived from an EMBL/GenBank/DDBJ whole genome shotgun (WGS) entry which is preliminary data.</text>
</comment>
<name>A0A6A6NAV8_HEVBR</name>
<dbReference type="InterPro" id="IPR001296">
    <property type="entry name" value="Glyco_trans_1"/>
</dbReference>
<protein>
    <recommendedName>
        <fullName evidence="3">Glycosyl transferase family 1 domain-containing protein</fullName>
    </recommendedName>
</protein>
<feature type="domain" description="Glycosyl transferase family 1" evidence="3">
    <location>
        <begin position="187"/>
        <end position="264"/>
    </location>
</feature>
<evidence type="ECO:0000313" key="4">
    <source>
        <dbReference type="EMBL" id="KAF2323311.1"/>
    </source>
</evidence>
<evidence type="ECO:0000313" key="5">
    <source>
        <dbReference type="Proteomes" id="UP000467840"/>
    </source>
</evidence>
<sequence length="290" mass="32479">MAIWCEEEKVKLRSPPAIVQLSINDELAFVAGIPCSLNTPSSSPEKMLEKGRLLRDSVRKEMGLTDNDVLVMSLSSINAGKGQLLLESAQLLIEKEPLQKIRTAVVMDGDRSTLAAKHHIRALLQESRDTDKFSDSQSSKSSISSNEPNKKGSQLSRLLNRRRKRRKVLSNLEGAQEQHLKVLLVLLVLRGLGETFGRVTIEAMAFGLPVLGTDAGGTKEIVEHNVTGLLHPVGRPGIHILAQNLQYLLKNPSLRQQMGMKGRKKVERMYLKRHLYKKFVEVLYKCMRVK</sequence>
<feature type="compositionally biased region" description="Low complexity" evidence="2">
    <location>
        <begin position="135"/>
        <end position="145"/>
    </location>
</feature>
<feature type="region of interest" description="Disordered" evidence="2">
    <location>
        <begin position="127"/>
        <end position="160"/>
    </location>
</feature>
<dbReference type="EMBL" id="JAAGAX010000002">
    <property type="protein sequence ID" value="KAF2323311.1"/>
    <property type="molecule type" value="Genomic_DNA"/>
</dbReference>
<proteinExistence type="predicted"/>
<gene>
    <name evidence="4" type="ORF">GH714_034560</name>
</gene>